<dbReference type="PANTHER" id="PTHR43642:SF1">
    <property type="entry name" value="HYBRID SIGNAL TRANSDUCTION HISTIDINE KINASE G"/>
    <property type="match status" value="1"/>
</dbReference>
<reference evidence="3 4" key="1">
    <citation type="journal article" date="2012" name="Genome Biol.">
        <title>Genome and low-iron response of an oceanic diatom adapted to chronic iron limitation.</title>
        <authorList>
            <person name="Lommer M."/>
            <person name="Specht M."/>
            <person name="Roy A.S."/>
            <person name="Kraemer L."/>
            <person name="Andreson R."/>
            <person name="Gutowska M.A."/>
            <person name="Wolf J."/>
            <person name="Bergner S.V."/>
            <person name="Schilhabel M.B."/>
            <person name="Klostermeier U.C."/>
            <person name="Beiko R.G."/>
            <person name="Rosenstiel P."/>
            <person name="Hippler M."/>
            <person name="Laroche J."/>
        </authorList>
    </citation>
    <scope>NUCLEOTIDE SEQUENCE [LARGE SCALE GENOMIC DNA]</scope>
    <source>
        <strain evidence="3 4">CCMP1005</strain>
    </source>
</reference>
<name>K0RCS6_THAOC</name>
<evidence type="ECO:0000313" key="3">
    <source>
        <dbReference type="EMBL" id="EJK44307.1"/>
    </source>
</evidence>
<protein>
    <recommendedName>
        <fullName evidence="2">Orc1-like AAA ATPase domain-containing protein</fullName>
    </recommendedName>
</protein>
<dbReference type="InterPro" id="IPR041664">
    <property type="entry name" value="AAA_16"/>
</dbReference>
<dbReference type="OrthoDB" id="44112at2759"/>
<feature type="domain" description="Orc1-like AAA ATPase" evidence="2">
    <location>
        <begin position="45"/>
        <end position="245"/>
    </location>
</feature>
<dbReference type="InterPro" id="IPR027417">
    <property type="entry name" value="P-loop_NTPase"/>
</dbReference>
<organism evidence="3 4">
    <name type="scientific">Thalassiosira oceanica</name>
    <name type="common">Marine diatom</name>
    <dbReference type="NCBI Taxonomy" id="159749"/>
    <lineage>
        <taxon>Eukaryota</taxon>
        <taxon>Sar</taxon>
        <taxon>Stramenopiles</taxon>
        <taxon>Ochrophyta</taxon>
        <taxon>Bacillariophyta</taxon>
        <taxon>Coscinodiscophyceae</taxon>
        <taxon>Thalassiosirophycidae</taxon>
        <taxon>Thalassiosirales</taxon>
        <taxon>Thalassiosiraceae</taxon>
        <taxon>Thalassiosira</taxon>
    </lineage>
</organism>
<dbReference type="EMBL" id="AGNL01049872">
    <property type="protein sequence ID" value="EJK44307.1"/>
    <property type="molecule type" value="Genomic_DNA"/>
</dbReference>
<feature type="region of interest" description="Disordered" evidence="1">
    <location>
        <begin position="1053"/>
        <end position="1078"/>
    </location>
</feature>
<accession>K0RCS6</accession>
<evidence type="ECO:0000259" key="2">
    <source>
        <dbReference type="Pfam" id="PF13191"/>
    </source>
</evidence>
<dbReference type="SUPFAM" id="SSF52540">
    <property type="entry name" value="P-loop containing nucleoside triphosphate hydrolases"/>
    <property type="match status" value="1"/>
</dbReference>
<dbReference type="Pfam" id="PF13191">
    <property type="entry name" value="AAA_16"/>
    <property type="match status" value="1"/>
</dbReference>
<sequence length="1107" mass="123502">MSDDIGFGVAGCHGTIAPQQDEAFYDDRSDASDDENKGRLKFPTRLYGRDKELDALRQIYDGLAQSSSDSDYGKSRVVLLGGYSGVGKSRLITEFIAQASARHGSPDKKKEAVISASGKFTERSSEPFSAFTQLLGQLADELMASEELHSKVMAKIDQSELIGSDNDAQGRLVLTSTFPSLSPLLGGSSKSRTLGMNAIIDCTIELLHLVATNLDCPLILFADDWQWADTASLQLVQSLLTSQIQSVICVCAYRSNEVPADHSFAKVIDEVKSARNKPGLIETIAQIDLYSLSPEAIRHFVADSIKRDEVEEASDLAEVIYKKTMGNIFFTKQSLEELVRKNVVFYDMMCFEWQYVLSKVELTDCLSDDVVSTVKSKIACCSGTLQDVLVVMSHIPFSPDVSTLARLIDTADRYTEDEIRNALREAADESMLIISSCDKLYTFAHDRIRQASQEFVDGERRNKIRRRIANVLLDGDDASLFVAAEILNSLPIDKAEDATVALMAKATLNLRVATIAKSRGSIEKENELLMEALSSLEQSGKKWADYNFTLDLLNAIIKCSFSLGRYEVTSKAINEILERGRSLDDKINAYLYDIDKYDPVNEYDEGVKRGVAVLRMYGFDIPTSLSPSKTFMAKEDVKLQLALRNSYLNLQKLSDQELPLMSVFQLVARYCLFTNRDTLSKLICWKAVIYASKRGFDRAFPRLLAMLATALVKEGKIKRSIEVGNVCVLLTQRIIDDREMYRSVVDPLLVCYKDLKMAGRAQPAIGAALNYVYSFLASGSGTLTNPSTLSSSTGTETMNPFFSELNPIYESRLSCMEEYCRKGDRKANELLMQLFRQISLNLRKEDCADPTAFTGPAFDEEKDLRGIPDQMYSYVSFDVCILRLFLAVLFWDEALMAEMLDKLQVMPSCFNDVSTARTHVRLTYMALAAFGLKRKEYGKLGEKCLDYFVRLAKLGSVDSLPVKLFVLALKKPKKTAFEQAIDACNEAKLLQLEALAKERYAVFLRDNGCSKSNAFMEVAYWSYLEWGAMAKVKKMRRAHPFLAKSNKAKANSITLSGSNDDKKSSSTGGPPKFGTSIISFDDYDHVDISINNRRSSISKQRSVTNPS</sequence>
<proteinExistence type="predicted"/>
<dbReference type="Gene3D" id="3.40.50.300">
    <property type="entry name" value="P-loop containing nucleotide triphosphate hydrolases"/>
    <property type="match status" value="1"/>
</dbReference>
<dbReference type="AlphaFoldDB" id="K0RCS6"/>
<evidence type="ECO:0000313" key="4">
    <source>
        <dbReference type="Proteomes" id="UP000266841"/>
    </source>
</evidence>
<comment type="caution">
    <text evidence="3">The sequence shown here is derived from an EMBL/GenBank/DDBJ whole genome shotgun (WGS) entry which is preliminary data.</text>
</comment>
<keyword evidence="4" id="KW-1185">Reference proteome</keyword>
<dbReference type="InterPro" id="IPR053159">
    <property type="entry name" value="Hybrid_Histidine_Kinase"/>
</dbReference>
<dbReference type="PANTHER" id="PTHR43642">
    <property type="entry name" value="HYBRID SIGNAL TRANSDUCTION HISTIDINE KINASE G"/>
    <property type="match status" value="1"/>
</dbReference>
<gene>
    <name evidence="3" type="ORF">THAOC_37162</name>
</gene>
<evidence type="ECO:0000256" key="1">
    <source>
        <dbReference type="SAM" id="MobiDB-lite"/>
    </source>
</evidence>
<dbReference type="Proteomes" id="UP000266841">
    <property type="component" value="Unassembled WGS sequence"/>
</dbReference>